<keyword evidence="3" id="KW-1003">Cell membrane</keyword>
<reference evidence="10" key="2">
    <citation type="submission" date="2020-09" db="EMBL/GenBank/DDBJ databases">
        <authorList>
            <person name="Sun Q."/>
            <person name="Ohkuma M."/>
        </authorList>
    </citation>
    <scope>NUCLEOTIDE SEQUENCE</scope>
    <source>
        <strain evidence="10">JCM 4518</strain>
    </source>
</reference>
<evidence type="ECO:0000313" key="11">
    <source>
        <dbReference type="Proteomes" id="UP000644020"/>
    </source>
</evidence>
<comment type="similarity">
    <text evidence="2">Belongs to the resistance-nodulation-cell division (RND) (TC 2.A.6) family. MmpL subfamily.</text>
</comment>
<feature type="compositionally biased region" description="Pro residues" evidence="7">
    <location>
        <begin position="760"/>
        <end position="783"/>
    </location>
</feature>
<feature type="compositionally biased region" description="Low complexity" evidence="7">
    <location>
        <begin position="728"/>
        <end position="737"/>
    </location>
</feature>
<keyword evidence="11" id="KW-1185">Reference proteome</keyword>
<dbReference type="SUPFAM" id="SSF82866">
    <property type="entry name" value="Multidrug efflux transporter AcrB transmembrane domain"/>
    <property type="match status" value="2"/>
</dbReference>
<feature type="domain" description="Membrane transport protein MMPL" evidence="9">
    <location>
        <begin position="471"/>
        <end position="705"/>
    </location>
</feature>
<feature type="region of interest" description="Disordered" evidence="7">
    <location>
        <begin position="1"/>
        <end position="21"/>
    </location>
</feature>
<evidence type="ECO:0000256" key="6">
    <source>
        <dbReference type="ARBA" id="ARBA00023136"/>
    </source>
</evidence>
<reference evidence="10" key="1">
    <citation type="journal article" date="2014" name="Int. J. Syst. Evol. Microbiol.">
        <title>Complete genome sequence of Corynebacterium casei LMG S-19264T (=DSM 44701T), isolated from a smear-ripened cheese.</title>
        <authorList>
            <consortium name="US DOE Joint Genome Institute (JGI-PGF)"/>
            <person name="Walter F."/>
            <person name="Albersmeier A."/>
            <person name="Kalinowski J."/>
            <person name="Ruckert C."/>
        </authorList>
    </citation>
    <scope>NUCLEOTIDE SEQUENCE</scope>
    <source>
        <strain evidence="10">JCM 4518</strain>
    </source>
</reference>
<feature type="region of interest" description="Disordered" evidence="7">
    <location>
        <begin position="717"/>
        <end position="801"/>
    </location>
</feature>
<comment type="caution">
    <text evidence="10">The sequence shown here is derived from an EMBL/GenBank/DDBJ whole genome shotgun (WGS) entry which is preliminary data.</text>
</comment>
<dbReference type="Gene3D" id="1.20.1640.10">
    <property type="entry name" value="Multidrug efflux transporter AcrB transmembrane domain"/>
    <property type="match status" value="2"/>
</dbReference>
<feature type="compositionally biased region" description="Pro residues" evidence="7">
    <location>
        <begin position="738"/>
        <end position="751"/>
    </location>
</feature>
<feature type="transmembrane region" description="Helical" evidence="8">
    <location>
        <begin position="294"/>
        <end position="315"/>
    </location>
</feature>
<dbReference type="Pfam" id="PF03176">
    <property type="entry name" value="MMPL"/>
    <property type="match status" value="2"/>
</dbReference>
<evidence type="ECO:0000256" key="4">
    <source>
        <dbReference type="ARBA" id="ARBA00022692"/>
    </source>
</evidence>
<dbReference type="InterPro" id="IPR050545">
    <property type="entry name" value="Mycobact_MmpL"/>
</dbReference>
<accession>A0A918T044</accession>
<feature type="transmembrane region" description="Helical" evidence="8">
    <location>
        <begin position="644"/>
        <end position="663"/>
    </location>
</feature>
<feature type="domain" description="Membrane transport protein MMPL" evidence="9">
    <location>
        <begin position="60"/>
        <end position="378"/>
    </location>
</feature>
<gene>
    <name evidence="10" type="ORF">GCM10010305_27400</name>
</gene>
<feature type="compositionally biased region" description="Low complexity" evidence="7">
    <location>
        <begin position="784"/>
        <end position="801"/>
    </location>
</feature>
<sequence>MSAGPDGQHDPARRRPSGWPRALRRHAGRILAGLGVLLAVSAVLGADTAHRLSAGGYQYRDAATRRAVDVLASDFRLPADANLVVTVHGRDGVRSGAAAAAGRALADRIRAHPDVTVAADPWTAPPGSPLFSADGRTALVLVHVAGPERAAAATARKLADRAARTGGVEVGAAGRALVQGELTRDAQDALLRAELLAVPLTFLALLLAFRSPTAALLPLAVGVVAVTTTLALLRLLTAVVPVGVFALNLTTALGFGLAVDYSLFLLSRYRSERAAGHDRDRALDITARTAGRTVAYSALAVCAALLALLFFPVYALSSLAYAGLSVIAVAAVSAVTVVVCAVALLGDRGDRLLLPAAPPARAQGERWARLAALASARPWRWAVPSVLLLCALAAPFAHATFTPSDERMLRDTSAVAEATERIRTRFDPRDLDPVWLLLPPGSARDAGTAAYLRAVARTPGVARAAVLTSPGPAGRAVVRVVTAGAPSGDGAAATLARLRALPAPGPVTAVGGTVDRADTLAALAGRLPWALGFLAAGTFVLLFLFTGSVLMPVKALVLAALGLTVGMGVLVAVFQDGYAAFLLGDVSAPGYLDPSVVILVVCVCFGLATDYEMFLLSRLREHHLLTGDTRAAAVEAARRTSATISWSAVILITVLLTLAASPLTMLKMAGIGSALSVLVDAFVIRPVLVPAALAFFGPANWWAPPWLRRLHARVGPHEHPPAPPARTAPPARATSPHLPHPPHLPYPPAPSSPVTSPHAPGAPPPPAPPPPVVPVPARPPTPPTAAADAARRSTASAPEHS</sequence>
<feature type="transmembrane region" description="Helical" evidence="8">
    <location>
        <begin position="189"/>
        <end position="209"/>
    </location>
</feature>
<proteinExistence type="inferred from homology"/>
<dbReference type="RefSeq" id="WP_189976942.1">
    <property type="nucleotide sequence ID" value="NZ_BMUL01000006.1"/>
</dbReference>
<evidence type="ECO:0000313" key="10">
    <source>
        <dbReference type="EMBL" id="GHA82154.1"/>
    </source>
</evidence>
<feature type="transmembrane region" description="Helical" evidence="8">
    <location>
        <begin position="216"/>
        <end position="236"/>
    </location>
</feature>
<evidence type="ECO:0000259" key="9">
    <source>
        <dbReference type="Pfam" id="PF03176"/>
    </source>
</evidence>
<evidence type="ECO:0000256" key="8">
    <source>
        <dbReference type="SAM" id="Phobius"/>
    </source>
</evidence>
<evidence type="ECO:0000256" key="7">
    <source>
        <dbReference type="SAM" id="MobiDB-lite"/>
    </source>
</evidence>
<feature type="transmembrane region" description="Helical" evidence="8">
    <location>
        <begin position="595"/>
        <end position="616"/>
    </location>
</feature>
<evidence type="ECO:0000256" key="3">
    <source>
        <dbReference type="ARBA" id="ARBA00022475"/>
    </source>
</evidence>
<dbReference type="InterPro" id="IPR004869">
    <property type="entry name" value="MMPL_dom"/>
</dbReference>
<feature type="transmembrane region" description="Helical" evidence="8">
    <location>
        <begin position="529"/>
        <end position="549"/>
    </location>
</feature>
<feature type="transmembrane region" description="Helical" evidence="8">
    <location>
        <begin position="321"/>
        <end position="345"/>
    </location>
</feature>
<organism evidence="10 11">
    <name type="scientific">Streptomyces termitum</name>
    <dbReference type="NCBI Taxonomy" id="67368"/>
    <lineage>
        <taxon>Bacteria</taxon>
        <taxon>Bacillati</taxon>
        <taxon>Actinomycetota</taxon>
        <taxon>Actinomycetes</taxon>
        <taxon>Kitasatosporales</taxon>
        <taxon>Streptomycetaceae</taxon>
        <taxon>Streptomyces</taxon>
    </lineage>
</organism>
<feature type="transmembrane region" description="Helical" evidence="8">
    <location>
        <begin position="683"/>
        <end position="703"/>
    </location>
</feature>
<feature type="transmembrane region" description="Helical" evidence="8">
    <location>
        <begin position="242"/>
        <end position="266"/>
    </location>
</feature>
<dbReference type="GO" id="GO:0005886">
    <property type="term" value="C:plasma membrane"/>
    <property type="evidence" value="ECO:0007669"/>
    <property type="project" value="UniProtKB-SubCell"/>
</dbReference>
<feature type="transmembrane region" description="Helical" evidence="8">
    <location>
        <begin position="379"/>
        <end position="401"/>
    </location>
</feature>
<keyword evidence="4 8" id="KW-0812">Transmembrane</keyword>
<dbReference type="AlphaFoldDB" id="A0A918T044"/>
<dbReference type="Proteomes" id="UP000644020">
    <property type="component" value="Unassembled WGS sequence"/>
</dbReference>
<protein>
    <submittedName>
        <fullName evidence="10">Membrane protein</fullName>
    </submittedName>
</protein>
<comment type="subcellular location">
    <subcellularLocation>
        <location evidence="1">Cell membrane</location>
        <topology evidence="1">Multi-pass membrane protein</topology>
    </subcellularLocation>
</comment>
<name>A0A918T044_9ACTN</name>
<evidence type="ECO:0000256" key="2">
    <source>
        <dbReference type="ARBA" id="ARBA00010157"/>
    </source>
</evidence>
<evidence type="ECO:0000256" key="1">
    <source>
        <dbReference type="ARBA" id="ARBA00004651"/>
    </source>
</evidence>
<dbReference type="EMBL" id="BMUL01000006">
    <property type="protein sequence ID" value="GHA82154.1"/>
    <property type="molecule type" value="Genomic_DNA"/>
</dbReference>
<feature type="transmembrane region" description="Helical" evidence="8">
    <location>
        <begin position="556"/>
        <end position="575"/>
    </location>
</feature>
<dbReference type="PANTHER" id="PTHR33406">
    <property type="entry name" value="MEMBRANE PROTEIN MJ1562-RELATED"/>
    <property type="match status" value="1"/>
</dbReference>
<evidence type="ECO:0000256" key="5">
    <source>
        <dbReference type="ARBA" id="ARBA00022989"/>
    </source>
</evidence>
<keyword evidence="5 8" id="KW-1133">Transmembrane helix</keyword>
<dbReference type="PANTHER" id="PTHR33406:SF11">
    <property type="entry name" value="MEMBRANE PROTEIN SCO6666-RELATED"/>
    <property type="match status" value="1"/>
</dbReference>
<keyword evidence="6 8" id="KW-0472">Membrane</keyword>